<dbReference type="EMBL" id="JACIBY010000011">
    <property type="protein sequence ID" value="MBB3840487.1"/>
    <property type="molecule type" value="Genomic_DNA"/>
</dbReference>
<keyword evidence="4" id="KW-1185">Reference proteome</keyword>
<reference evidence="3 4" key="1">
    <citation type="submission" date="2020-08" db="EMBL/GenBank/DDBJ databases">
        <title>Genomic Encyclopedia of Type Strains, Phase IV (KMG-IV): sequencing the most valuable type-strain genomes for metagenomic binning, comparative biology and taxonomic classification.</title>
        <authorList>
            <person name="Goeker M."/>
        </authorList>
    </citation>
    <scope>NUCLEOTIDE SEQUENCE [LARGE SCALE GENOMIC DNA]</scope>
    <source>
        <strain evidence="3 4">DSM 17976</strain>
    </source>
</reference>
<dbReference type="InterPro" id="IPR050553">
    <property type="entry name" value="Thioredoxin_ResA/DsbE_sf"/>
</dbReference>
<sequence length="161" mass="18597">MNAKGWIVGMLLVMIQTVGQAQQVSMVKWAAMDSLFAQKSDTTYVLNFWATWCKPCVTELPYFEQTQQKYLNQKLKVILVSMDFARELTTRVVPFVTERKLTSHVWLLNEPDANSWIEKVSKEWSGAIPATLIFNNAKGKKVFFEQKIDALRLQKELSDFL</sequence>
<dbReference type="InterPro" id="IPR013766">
    <property type="entry name" value="Thioredoxin_domain"/>
</dbReference>
<dbReference type="Pfam" id="PF00578">
    <property type="entry name" value="AhpC-TSA"/>
    <property type="match status" value="1"/>
</dbReference>
<keyword evidence="3" id="KW-0413">Isomerase</keyword>
<dbReference type="InterPro" id="IPR036249">
    <property type="entry name" value="Thioredoxin-like_sf"/>
</dbReference>
<name>A0A7W5ZN47_9BACT</name>
<dbReference type="PROSITE" id="PS51352">
    <property type="entry name" value="THIOREDOXIN_2"/>
    <property type="match status" value="1"/>
</dbReference>
<dbReference type="AlphaFoldDB" id="A0A7W5ZN47"/>
<dbReference type="PANTHER" id="PTHR42852">
    <property type="entry name" value="THIOL:DISULFIDE INTERCHANGE PROTEIN DSBE"/>
    <property type="match status" value="1"/>
</dbReference>
<dbReference type="GO" id="GO:0016209">
    <property type="term" value="F:antioxidant activity"/>
    <property type="evidence" value="ECO:0007669"/>
    <property type="project" value="InterPro"/>
</dbReference>
<dbReference type="PANTHER" id="PTHR42852:SF13">
    <property type="entry name" value="PROTEIN DIPZ"/>
    <property type="match status" value="1"/>
</dbReference>
<feature type="chain" id="PRO_5031472868" evidence="1">
    <location>
        <begin position="22"/>
        <end position="161"/>
    </location>
</feature>
<evidence type="ECO:0000259" key="2">
    <source>
        <dbReference type="PROSITE" id="PS51352"/>
    </source>
</evidence>
<keyword evidence="1" id="KW-0732">Signal</keyword>
<gene>
    <name evidence="3" type="ORF">FHS57_004507</name>
</gene>
<evidence type="ECO:0000313" key="3">
    <source>
        <dbReference type="EMBL" id="MBB3840487.1"/>
    </source>
</evidence>
<feature type="domain" description="Thioredoxin" evidence="2">
    <location>
        <begin position="15"/>
        <end position="161"/>
    </location>
</feature>
<dbReference type="InterPro" id="IPR000866">
    <property type="entry name" value="AhpC/TSA"/>
</dbReference>
<organism evidence="3 4">
    <name type="scientific">Runella defluvii</name>
    <dbReference type="NCBI Taxonomy" id="370973"/>
    <lineage>
        <taxon>Bacteria</taxon>
        <taxon>Pseudomonadati</taxon>
        <taxon>Bacteroidota</taxon>
        <taxon>Cytophagia</taxon>
        <taxon>Cytophagales</taxon>
        <taxon>Spirosomataceae</taxon>
        <taxon>Runella</taxon>
    </lineage>
</organism>
<evidence type="ECO:0000256" key="1">
    <source>
        <dbReference type="SAM" id="SignalP"/>
    </source>
</evidence>
<feature type="signal peptide" evidence="1">
    <location>
        <begin position="1"/>
        <end position="21"/>
    </location>
</feature>
<dbReference type="RefSeq" id="WP_183977483.1">
    <property type="nucleotide sequence ID" value="NZ_JACIBY010000011.1"/>
</dbReference>
<evidence type="ECO:0000313" key="4">
    <source>
        <dbReference type="Proteomes" id="UP000541352"/>
    </source>
</evidence>
<accession>A0A7W5ZN47</accession>
<dbReference type="CDD" id="cd02966">
    <property type="entry name" value="TlpA_like_family"/>
    <property type="match status" value="1"/>
</dbReference>
<dbReference type="Gene3D" id="3.40.30.10">
    <property type="entry name" value="Glutaredoxin"/>
    <property type="match status" value="1"/>
</dbReference>
<proteinExistence type="predicted"/>
<dbReference type="GO" id="GO:0016853">
    <property type="term" value="F:isomerase activity"/>
    <property type="evidence" value="ECO:0007669"/>
    <property type="project" value="UniProtKB-KW"/>
</dbReference>
<dbReference type="GO" id="GO:0016491">
    <property type="term" value="F:oxidoreductase activity"/>
    <property type="evidence" value="ECO:0007669"/>
    <property type="project" value="InterPro"/>
</dbReference>
<comment type="caution">
    <text evidence="3">The sequence shown here is derived from an EMBL/GenBank/DDBJ whole genome shotgun (WGS) entry which is preliminary data.</text>
</comment>
<dbReference type="SUPFAM" id="SSF52833">
    <property type="entry name" value="Thioredoxin-like"/>
    <property type="match status" value="1"/>
</dbReference>
<protein>
    <submittedName>
        <fullName evidence="3">Thiol-disulfide isomerase/thioredoxin</fullName>
    </submittedName>
</protein>
<dbReference type="Proteomes" id="UP000541352">
    <property type="component" value="Unassembled WGS sequence"/>
</dbReference>